<keyword evidence="3" id="KW-1185">Reference proteome</keyword>
<feature type="compositionally biased region" description="Polar residues" evidence="1">
    <location>
        <begin position="30"/>
        <end position="48"/>
    </location>
</feature>
<gene>
    <name evidence="2" type="ORF">LSH36_143g00008</name>
</gene>
<protein>
    <submittedName>
        <fullName evidence="2">Uncharacterized protein</fullName>
    </submittedName>
</protein>
<feature type="non-terminal residue" evidence="2">
    <location>
        <position position="1"/>
    </location>
</feature>
<dbReference type="Proteomes" id="UP001208570">
    <property type="component" value="Unassembled WGS sequence"/>
</dbReference>
<name>A0AAD9JVS0_9ANNE</name>
<organism evidence="2 3">
    <name type="scientific">Paralvinella palmiformis</name>
    <dbReference type="NCBI Taxonomy" id="53620"/>
    <lineage>
        <taxon>Eukaryota</taxon>
        <taxon>Metazoa</taxon>
        <taxon>Spiralia</taxon>
        <taxon>Lophotrochozoa</taxon>
        <taxon>Annelida</taxon>
        <taxon>Polychaeta</taxon>
        <taxon>Sedentaria</taxon>
        <taxon>Canalipalpata</taxon>
        <taxon>Terebellida</taxon>
        <taxon>Terebelliformia</taxon>
        <taxon>Alvinellidae</taxon>
        <taxon>Paralvinella</taxon>
    </lineage>
</organism>
<sequence>MLHSLALEWSHLGHVVEFRHSVPLEKADEQTSSGEVSAAGSPSGTPIANQVPKYGTLIPNRIFVGGIAAN</sequence>
<reference evidence="2" key="1">
    <citation type="journal article" date="2023" name="Mol. Biol. Evol.">
        <title>Third-Generation Sequencing Reveals the Adaptive Role of the Epigenome in Three Deep-Sea Polychaetes.</title>
        <authorList>
            <person name="Perez M."/>
            <person name="Aroh O."/>
            <person name="Sun Y."/>
            <person name="Lan Y."/>
            <person name="Juniper S.K."/>
            <person name="Young C.R."/>
            <person name="Angers B."/>
            <person name="Qian P.Y."/>
        </authorList>
    </citation>
    <scope>NUCLEOTIDE SEQUENCE</scope>
    <source>
        <strain evidence="2">P08H-3</strain>
    </source>
</reference>
<evidence type="ECO:0000313" key="2">
    <source>
        <dbReference type="EMBL" id="KAK2159914.1"/>
    </source>
</evidence>
<feature type="region of interest" description="Disordered" evidence="1">
    <location>
        <begin position="26"/>
        <end position="50"/>
    </location>
</feature>
<dbReference type="EMBL" id="JAODUP010000143">
    <property type="protein sequence ID" value="KAK2159914.1"/>
    <property type="molecule type" value="Genomic_DNA"/>
</dbReference>
<comment type="caution">
    <text evidence="2">The sequence shown here is derived from an EMBL/GenBank/DDBJ whole genome shotgun (WGS) entry which is preliminary data.</text>
</comment>
<proteinExistence type="predicted"/>
<evidence type="ECO:0000313" key="3">
    <source>
        <dbReference type="Proteomes" id="UP001208570"/>
    </source>
</evidence>
<accession>A0AAD9JVS0</accession>
<evidence type="ECO:0000256" key="1">
    <source>
        <dbReference type="SAM" id="MobiDB-lite"/>
    </source>
</evidence>
<dbReference type="AlphaFoldDB" id="A0AAD9JVS0"/>